<gene>
    <name evidence="2" type="ORF">PGQ11_010320</name>
</gene>
<evidence type="ECO:0000256" key="1">
    <source>
        <dbReference type="SAM" id="SignalP"/>
    </source>
</evidence>
<keyword evidence="1" id="KW-0732">Signal</keyword>
<organism evidence="2 3">
    <name type="scientific">Apiospora arundinis</name>
    <dbReference type="NCBI Taxonomy" id="335852"/>
    <lineage>
        <taxon>Eukaryota</taxon>
        <taxon>Fungi</taxon>
        <taxon>Dikarya</taxon>
        <taxon>Ascomycota</taxon>
        <taxon>Pezizomycotina</taxon>
        <taxon>Sordariomycetes</taxon>
        <taxon>Xylariomycetidae</taxon>
        <taxon>Amphisphaeriales</taxon>
        <taxon>Apiosporaceae</taxon>
        <taxon>Apiospora</taxon>
    </lineage>
</organism>
<accession>A0ABR2I9V3</accession>
<protein>
    <submittedName>
        <fullName evidence="2">Uncharacterized protein</fullName>
    </submittedName>
</protein>
<feature type="signal peptide" evidence="1">
    <location>
        <begin position="1"/>
        <end position="23"/>
    </location>
</feature>
<sequence length="115" mass="12338">MQFSATAIAFATVLAGLPSLGWADDSCTVVHSDTGKFGVTIKIPNHGIPDAPGLCRGLGNQLGRDCGKDSLTYSVKDGKLVIKFSIGAMCSPKRIENSWWHASKSNKYGAIHCRW</sequence>
<evidence type="ECO:0000313" key="2">
    <source>
        <dbReference type="EMBL" id="KAK8859586.1"/>
    </source>
</evidence>
<reference evidence="2 3" key="1">
    <citation type="journal article" date="2024" name="IMA Fungus">
        <title>Apiospora arundinis, a panoply of carbohydrate-active enzymes and secondary metabolites.</title>
        <authorList>
            <person name="Sorensen T."/>
            <person name="Petersen C."/>
            <person name="Muurmann A.T."/>
            <person name="Christiansen J.V."/>
            <person name="Brundto M.L."/>
            <person name="Overgaard C.K."/>
            <person name="Boysen A.T."/>
            <person name="Wollenberg R.D."/>
            <person name="Larsen T.O."/>
            <person name="Sorensen J.L."/>
            <person name="Nielsen K.L."/>
            <person name="Sondergaard T.E."/>
        </authorList>
    </citation>
    <scope>NUCLEOTIDE SEQUENCE [LARGE SCALE GENOMIC DNA]</scope>
    <source>
        <strain evidence="2 3">AAU 773</strain>
    </source>
</reference>
<proteinExistence type="predicted"/>
<feature type="chain" id="PRO_5045125064" evidence="1">
    <location>
        <begin position="24"/>
        <end position="115"/>
    </location>
</feature>
<comment type="caution">
    <text evidence="2">The sequence shown here is derived from an EMBL/GenBank/DDBJ whole genome shotgun (WGS) entry which is preliminary data.</text>
</comment>
<dbReference type="EMBL" id="JAPCWZ010000006">
    <property type="protein sequence ID" value="KAK8859586.1"/>
    <property type="molecule type" value="Genomic_DNA"/>
</dbReference>
<evidence type="ECO:0000313" key="3">
    <source>
        <dbReference type="Proteomes" id="UP001390339"/>
    </source>
</evidence>
<keyword evidence="3" id="KW-1185">Reference proteome</keyword>
<dbReference type="Proteomes" id="UP001390339">
    <property type="component" value="Unassembled WGS sequence"/>
</dbReference>
<name>A0ABR2I9V3_9PEZI</name>